<organism evidence="2 3">
    <name type="scientific">Microthlaspi erraticum</name>
    <dbReference type="NCBI Taxonomy" id="1685480"/>
    <lineage>
        <taxon>Eukaryota</taxon>
        <taxon>Viridiplantae</taxon>
        <taxon>Streptophyta</taxon>
        <taxon>Embryophyta</taxon>
        <taxon>Tracheophyta</taxon>
        <taxon>Spermatophyta</taxon>
        <taxon>Magnoliopsida</taxon>
        <taxon>eudicotyledons</taxon>
        <taxon>Gunneridae</taxon>
        <taxon>Pentapetalae</taxon>
        <taxon>rosids</taxon>
        <taxon>malvids</taxon>
        <taxon>Brassicales</taxon>
        <taxon>Brassicaceae</taxon>
        <taxon>Coluteocarpeae</taxon>
        <taxon>Microthlaspi</taxon>
    </lineage>
</organism>
<sequence>MISLHFTSTGSRSPRFYLTGSPPILPPPVEDFPQFYLHPFKSSRRFYLHRFKTSPYSTPPVQEFPPILPPPVEDFPPIFSTPPIVENPLIVPIFSTPPILGDIPPQTPVFTTPPEITNPWLPPEQPPSNVISHRQSSPSQRYLKIHFPVTPNPDMGSNQPLVQLPPPSWDSPPFNR</sequence>
<dbReference type="OrthoDB" id="1111341at2759"/>
<feature type="region of interest" description="Disordered" evidence="1">
    <location>
        <begin position="125"/>
        <end position="176"/>
    </location>
</feature>
<accession>A0A6D2IQ67</accession>
<name>A0A6D2IQ67_9BRAS</name>
<comment type="caution">
    <text evidence="2">The sequence shown here is derived from an EMBL/GenBank/DDBJ whole genome shotgun (WGS) entry which is preliminary data.</text>
</comment>
<evidence type="ECO:0000313" key="2">
    <source>
        <dbReference type="EMBL" id="CAA7031255.1"/>
    </source>
</evidence>
<evidence type="ECO:0000256" key="1">
    <source>
        <dbReference type="SAM" id="MobiDB-lite"/>
    </source>
</evidence>
<feature type="compositionally biased region" description="Polar residues" evidence="1">
    <location>
        <begin position="127"/>
        <end position="140"/>
    </location>
</feature>
<evidence type="ECO:0000313" key="3">
    <source>
        <dbReference type="Proteomes" id="UP000467841"/>
    </source>
</evidence>
<reference evidence="2" key="1">
    <citation type="submission" date="2020-01" db="EMBL/GenBank/DDBJ databases">
        <authorList>
            <person name="Mishra B."/>
        </authorList>
    </citation>
    <scope>NUCLEOTIDE SEQUENCE [LARGE SCALE GENOMIC DNA]</scope>
</reference>
<dbReference type="EMBL" id="CACVBM020001106">
    <property type="protein sequence ID" value="CAA7031255.1"/>
    <property type="molecule type" value="Genomic_DNA"/>
</dbReference>
<feature type="compositionally biased region" description="Pro residues" evidence="1">
    <location>
        <begin position="163"/>
        <end position="176"/>
    </location>
</feature>
<dbReference type="Proteomes" id="UP000467841">
    <property type="component" value="Unassembled WGS sequence"/>
</dbReference>
<protein>
    <submittedName>
        <fullName evidence="2">Uncharacterized protein</fullName>
    </submittedName>
</protein>
<proteinExistence type="predicted"/>
<dbReference type="AlphaFoldDB" id="A0A6D2IQ67"/>
<gene>
    <name evidence="2" type="ORF">MERR_LOCUS18490</name>
</gene>
<keyword evidence="3" id="KW-1185">Reference proteome</keyword>